<dbReference type="PROSITE" id="PS51257">
    <property type="entry name" value="PROKAR_LIPOPROTEIN"/>
    <property type="match status" value="1"/>
</dbReference>
<dbReference type="InterPro" id="IPR052965">
    <property type="entry name" value="Pigment-catalase-like"/>
</dbReference>
<organism evidence="2">
    <name type="scientific">uncultured Truepera sp</name>
    <dbReference type="NCBI Taxonomy" id="543023"/>
    <lineage>
        <taxon>Bacteria</taxon>
        <taxon>Thermotogati</taxon>
        <taxon>Deinococcota</taxon>
        <taxon>Deinococci</taxon>
        <taxon>Trueperales</taxon>
        <taxon>Trueperaceae</taxon>
        <taxon>Truepera</taxon>
        <taxon>environmental samples</taxon>
    </lineage>
</organism>
<feature type="transmembrane region" description="Helical" evidence="1">
    <location>
        <begin position="20"/>
        <end position="38"/>
    </location>
</feature>
<keyword evidence="1" id="KW-0472">Membrane</keyword>
<dbReference type="EMBL" id="CADCWP010000167">
    <property type="protein sequence ID" value="CAA9574767.1"/>
    <property type="molecule type" value="Genomic_DNA"/>
</dbReference>
<sequence length="325" mass="33820">MDYQKLFKNKLDRRRLLGNLGMMGAGAVITACGGAAVGQPNPNPNPEPEPTTDLDPAILNFALNLEYLEAAFYLAAVGRIDEINTVGGDAEIILPEGFDGSTSIEFTTPEIASYADEIASDELAHVNFLRTALGASAADRPVLDLGPAFVAAATAAFPDVDPALTAQFNPFANELFFLHGAFIFEDVGVTAYSGAAPAITDKTTVLAKAAGILAVESYHAGEIRTLLYAQRETQTPFGVPVADVVAGISALRASVGGGKDEGIVNEDGSANIVPTDDDGIAFARTPREVANIVFLAADATTGGFFPEGLAFPADLVDDLNTLLGL</sequence>
<dbReference type="AlphaFoldDB" id="A0A6J4VG13"/>
<evidence type="ECO:0000256" key="1">
    <source>
        <dbReference type="SAM" id="Phobius"/>
    </source>
</evidence>
<evidence type="ECO:0000313" key="2">
    <source>
        <dbReference type="EMBL" id="CAA9574767.1"/>
    </source>
</evidence>
<evidence type="ECO:0008006" key="3">
    <source>
        <dbReference type="Google" id="ProtNLM"/>
    </source>
</evidence>
<keyword evidence="1" id="KW-1133">Transmembrane helix</keyword>
<name>A0A6J4VG13_9DEIN</name>
<reference evidence="2" key="1">
    <citation type="submission" date="2020-02" db="EMBL/GenBank/DDBJ databases">
        <authorList>
            <person name="Meier V. D."/>
        </authorList>
    </citation>
    <scope>NUCLEOTIDE SEQUENCE</scope>
    <source>
        <strain evidence="2">AVDCRST_MAG86</strain>
    </source>
</reference>
<accession>A0A6J4VG13</accession>
<dbReference type="PANTHER" id="PTHR31694:SF26">
    <property type="entry name" value="OS05G0151100 PROTEIN"/>
    <property type="match status" value="1"/>
</dbReference>
<gene>
    <name evidence="2" type="ORF">AVDCRST_MAG86-2063</name>
</gene>
<dbReference type="PANTHER" id="PTHR31694">
    <property type="entry name" value="DESICCATION-LIKE PROTEIN"/>
    <property type="match status" value="1"/>
</dbReference>
<protein>
    <recommendedName>
        <fullName evidence="3">Dessication-associated protein</fullName>
    </recommendedName>
</protein>
<keyword evidence="1" id="KW-0812">Transmembrane</keyword>
<proteinExistence type="predicted"/>
<dbReference type="Pfam" id="PF13668">
    <property type="entry name" value="Ferritin_2"/>
    <property type="match status" value="1"/>
</dbReference>